<accession>A0A7W9G4W3</accession>
<reference evidence="1 2" key="1">
    <citation type="submission" date="2020-08" db="EMBL/GenBank/DDBJ databases">
        <title>Sequencing the genomes of 1000 actinobacteria strains.</title>
        <authorList>
            <person name="Klenk H.-P."/>
        </authorList>
    </citation>
    <scope>NUCLEOTIDE SEQUENCE [LARGE SCALE GENOMIC DNA]</scope>
    <source>
        <strain evidence="1 2">DSM 45507</strain>
    </source>
</reference>
<sequence length="126" mass="12892">MGSDNGGVELSRRAIKAAKADLEEALAMLDPGHQAGKAGGGGAVQAIFTGSGPVENLSGDYDALGGFWPAAMGFRQSTTNAITTVTTTYSNITGQVANVIGLLEQALKNYDGVEADSEGRSKAMRV</sequence>
<keyword evidence="2" id="KW-1185">Reference proteome</keyword>
<evidence type="ECO:0000313" key="2">
    <source>
        <dbReference type="Proteomes" id="UP000579153"/>
    </source>
</evidence>
<protein>
    <recommendedName>
        <fullName evidence="3">Excreted virulence factor EspC, type VII ESX diderm</fullName>
    </recommendedName>
</protein>
<dbReference type="RefSeq" id="WP_185070889.1">
    <property type="nucleotide sequence ID" value="NZ_JACHMB010000001.1"/>
</dbReference>
<evidence type="ECO:0000313" key="1">
    <source>
        <dbReference type="EMBL" id="MBB5777305.1"/>
    </source>
</evidence>
<organism evidence="1 2">
    <name type="scientific">Nonomuraea jabiensis</name>
    <dbReference type="NCBI Taxonomy" id="882448"/>
    <lineage>
        <taxon>Bacteria</taxon>
        <taxon>Bacillati</taxon>
        <taxon>Actinomycetota</taxon>
        <taxon>Actinomycetes</taxon>
        <taxon>Streptosporangiales</taxon>
        <taxon>Streptosporangiaceae</taxon>
        <taxon>Nonomuraea</taxon>
    </lineage>
</organism>
<dbReference type="Proteomes" id="UP000579153">
    <property type="component" value="Unassembled WGS sequence"/>
</dbReference>
<evidence type="ECO:0008006" key="3">
    <source>
        <dbReference type="Google" id="ProtNLM"/>
    </source>
</evidence>
<name>A0A7W9G4W3_9ACTN</name>
<dbReference type="AlphaFoldDB" id="A0A7W9G4W3"/>
<dbReference type="EMBL" id="JACHMB010000001">
    <property type="protein sequence ID" value="MBB5777305.1"/>
    <property type="molecule type" value="Genomic_DNA"/>
</dbReference>
<comment type="caution">
    <text evidence="1">The sequence shown here is derived from an EMBL/GenBank/DDBJ whole genome shotgun (WGS) entry which is preliminary data.</text>
</comment>
<gene>
    <name evidence="1" type="ORF">HD596_004061</name>
</gene>
<proteinExistence type="predicted"/>